<accession>A0A8H6XG19</accession>
<keyword evidence="4" id="KW-1185">Reference proteome</keyword>
<dbReference type="PROSITE" id="PS51207">
    <property type="entry name" value="PXA"/>
    <property type="match status" value="1"/>
</dbReference>
<evidence type="ECO:0000313" key="4">
    <source>
        <dbReference type="Proteomes" id="UP000620124"/>
    </source>
</evidence>
<feature type="compositionally biased region" description="Polar residues" evidence="1">
    <location>
        <begin position="325"/>
        <end position="337"/>
    </location>
</feature>
<dbReference type="GO" id="GO:0035091">
    <property type="term" value="F:phosphatidylinositol binding"/>
    <property type="evidence" value="ECO:0007669"/>
    <property type="project" value="TreeGrafter"/>
</dbReference>
<dbReference type="EMBL" id="JACAZI010000019">
    <property type="protein sequence ID" value="KAF7339862.1"/>
    <property type="molecule type" value="Genomic_DNA"/>
</dbReference>
<dbReference type="Pfam" id="PF02194">
    <property type="entry name" value="PXA"/>
    <property type="match status" value="1"/>
</dbReference>
<reference evidence="3" key="1">
    <citation type="submission" date="2020-05" db="EMBL/GenBank/DDBJ databases">
        <title>Mycena genomes resolve the evolution of fungal bioluminescence.</title>
        <authorList>
            <person name="Tsai I.J."/>
        </authorList>
    </citation>
    <scope>NUCLEOTIDE SEQUENCE</scope>
    <source>
        <strain evidence="3">CCC161011</strain>
    </source>
</reference>
<protein>
    <submittedName>
        <fullName evidence="3">PXA domain-containing protein</fullName>
    </submittedName>
</protein>
<proteinExistence type="predicted"/>
<gene>
    <name evidence="3" type="ORF">MVEN_01903000</name>
</gene>
<dbReference type="Proteomes" id="UP000620124">
    <property type="component" value="Unassembled WGS sequence"/>
</dbReference>
<dbReference type="PANTHER" id="PTHR22775:SF3">
    <property type="entry name" value="SORTING NEXIN-13"/>
    <property type="match status" value="1"/>
</dbReference>
<sequence length="494" mass="54078">MAPSFTSTKSALAKASLAKRLLFPVLPSNDLPPLFAAPTTPPELTAEVYDFVALALRAFVNPWWTKITRYDKEFLPDITRILTHVVRAIEARVQDADLAPLVFRDVPSILTQHYCDYRNAASKLNTSYASGAALSLPALFHGLQPHMAVGPDGTIDPEYMRQIIDHILKACLPEEDYAPEPERFVIREIVLKILLKDVIPKITQPWFIQKTILDLLGQQDDILTKTRPSTPPASAFSFHTLIVVVLSAIQALSGACLAMIHAYKQAVSTIKRVNQTPQRPQSVRRVSSPFPRPRSPASIPIPTSPTSPSISASSSVSSWAATPPDTSSPLIPSSDTTSSDYALPSLTLVSEIFTTNARMASSSITHTISLLLLLFAPFLDRLLPYLLAQTLSPKLVLTIARNAKRTLFPNGYPAPPPVDPTPEEQAQMRARLLAYRGKSPWVETHVLPLVLGSDPSETLAAALDPLTSRECNVHLVMLLLDCIIGTLFPELLGE</sequence>
<organism evidence="3 4">
    <name type="scientific">Mycena venus</name>
    <dbReference type="NCBI Taxonomy" id="2733690"/>
    <lineage>
        <taxon>Eukaryota</taxon>
        <taxon>Fungi</taxon>
        <taxon>Dikarya</taxon>
        <taxon>Basidiomycota</taxon>
        <taxon>Agaricomycotina</taxon>
        <taxon>Agaricomycetes</taxon>
        <taxon>Agaricomycetidae</taxon>
        <taxon>Agaricales</taxon>
        <taxon>Marasmiineae</taxon>
        <taxon>Mycenaceae</taxon>
        <taxon>Mycena</taxon>
    </lineage>
</organism>
<evidence type="ECO:0000256" key="1">
    <source>
        <dbReference type="SAM" id="MobiDB-lite"/>
    </source>
</evidence>
<comment type="caution">
    <text evidence="3">The sequence shown here is derived from an EMBL/GenBank/DDBJ whole genome shotgun (WGS) entry which is preliminary data.</text>
</comment>
<dbReference type="AlphaFoldDB" id="A0A8H6XG19"/>
<evidence type="ECO:0000313" key="3">
    <source>
        <dbReference type="EMBL" id="KAF7339862.1"/>
    </source>
</evidence>
<dbReference type="PANTHER" id="PTHR22775">
    <property type="entry name" value="SORTING NEXIN"/>
    <property type="match status" value="1"/>
</dbReference>
<evidence type="ECO:0000259" key="2">
    <source>
        <dbReference type="PROSITE" id="PS51207"/>
    </source>
</evidence>
<feature type="region of interest" description="Disordered" evidence="1">
    <location>
        <begin position="273"/>
        <end position="337"/>
    </location>
</feature>
<name>A0A8H6XG19_9AGAR</name>
<feature type="domain" description="PXA" evidence="2">
    <location>
        <begin position="41"/>
        <end position="220"/>
    </location>
</feature>
<dbReference type="SMART" id="SM00313">
    <property type="entry name" value="PXA"/>
    <property type="match status" value="1"/>
</dbReference>
<dbReference type="OrthoDB" id="5582218at2759"/>
<dbReference type="InterPro" id="IPR003114">
    <property type="entry name" value="Phox_assoc"/>
</dbReference>
<feature type="compositionally biased region" description="Low complexity" evidence="1">
    <location>
        <begin position="283"/>
        <end position="324"/>
    </location>
</feature>